<dbReference type="Gene3D" id="3.30.470.20">
    <property type="entry name" value="ATP-grasp fold, B domain"/>
    <property type="match status" value="1"/>
</dbReference>
<dbReference type="Pfam" id="PF00391">
    <property type="entry name" value="PEP-utilizers"/>
    <property type="match status" value="1"/>
</dbReference>
<reference evidence="2 3" key="1">
    <citation type="journal article" date="2014" name="Nature">
        <title>An environmental bacterial taxon with a large and distinct metabolic repertoire.</title>
        <authorList>
            <person name="Wilson M.C."/>
            <person name="Mori T."/>
            <person name="Ruckert C."/>
            <person name="Uria A.R."/>
            <person name="Helf M.J."/>
            <person name="Takada K."/>
            <person name="Gernert C."/>
            <person name="Steffens U.A."/>
            <person name="Heycke N."/>
            <person name="Schmitt S."/>
            <person name="Rinke C."/>
            <person name="Helfrich E.J."/>
            <person name="Brachmann A.O."/>
            <person name="Gurgui C."/>
            <person name="Wakimoto T."/>
            <person name="Kracht M."/>
            <person name="Crusemann M."/>
            <person name="Hentschel U."/>
            <person name="Abe I."/>
            <person name="Matsunaga S."/>
            <person name="Kalinowski J."/>
            <person name="Takeyama H."/>
            <person name="Piel J."/>
        </authorList>
    </citation>
    <scope>NUCLEOTIDE SEQUENCE [LARGE SCALE GENOMIC DNA]</scope>
    <source>
        <strain evidence="3">TSY1</strain>
    </source>
</reference>
<evidence type="ECO:0000313" key="3">
    <source>
        <dbReference type="Proteomes" id="UP000019141"/>
    </source>
</evidence>
<gene>
    <name evidence="2" type="ORF">ETSY1_13150</name>
</gene>
<dbReference type="GO" id="GO:0016772">
    <property type="term" value="F:transferase activity, transferring phosphorus-containing groups"/>
    <property type="evidence" value="ECO:0007669"/>
    <property type="project" value="InterPro"/>
</dbReference>
<dbReference type="InterPro" id="IPR013815">
    <property type="entry name" value="ATP_grasp_subdomain_1"/>
</dbReference>
<feature type="domain" description="PEP-utilising enzyme mobile" evidence="1">
    <location>
        <begin position="644"/>
        <end position="712"/>
    </location>
</feature>
<dbReference type="Proteomes" id="UP000019141">
    <property type="component" value="Unassembled WGS sequence"/>
</dbReference>
<dbReference type="SUPFAM" id="SSF56059">
    <property type="entry name" value="Glutathione synthetase ATP-binding domain-like"/>
    <property type="match status" value="1"/>
</dbReference>
<dbReference type="InterPro" id="IPR036637">
    <property type="entry name" value="Phosphohistidine_dom_sf"/>
</dbReference>
<dbReference type="EMBL" id="AZHW01000392">
    <property type="protein sequence ID" value="ETW99928.1"/>
    <property type="molecule type" value="Genomic_DNA"/>
</dbReference>
<evidence type="ECO:0000313" key="2">
    <source>
        <dbReference type="EMBL" id="ETW99928.1"/>
    </source>
</evidence>
<dbReference type="AlphaFoldDB" id="W4LPD0"/>
<dbReference type="PANTHER" id="PTHR43615">
    <property type="entry name" value="PHOSPHOENOLPYRUVATE SYNTHASE-RELATED"/>
    <property type="match status" value="1"/>
</dbReference>
<comment type="caution">
    <text evidence="2">The sequence shown here is derived from an EMBL/GenBank/DDBJ whole genome shotgun (WGS) entry which is preliminary data.</text>
</comment>
<dbReference type="GO" id="GO:0005524">
    <property type="term" value="F:ATP binding"/>
    <property type="evidence" value="ECO:0007669"/>
    <property type="project" value="InterPro"/>
</dbReference>
<dbReference type="HOGENOM" id="CLU_005950_0_0_7"/>
<dbReference type="PANTHER" id="PTHR43615:SF1">
    <property type="entry name" value="PPDK_N DOMAIN-CONTAINING PROTEIN"/>
    <property type="match status" value="1"/>
</dbReference>
<protein>
    <recommendedName>
        <fullName evidence="1">PEP-utilising enzyme mobile domain-containing protein</fullName>
    </recommendedName>
</protein>
<proteinExistence type="predicted"/>
<name>W4LPD0_ENTF1</name>
<sequence>MLSHASAMGLPVPQGYVILHEAWQHALDANLAVRHQGTVEAPDAQRLRSGLALPSLPGPLAVRSAFSSEDGAAQSQAGFYATCLWVDAQDAGQLASALCEVWSSGHAETQRRDILVMQMVDAKVAGVAFTERDYEDDLVNYTSGTAQGLVAGEVEGEALQLLKLSPGSRRVTAALTEPWAIRLQELLRAVRCRFGDCDWDIEWADDGTTCWLVQIRPVTRRTRRNEAFTIANFKEILPELPSRLMTSLIASCADGLFAYYRAFDPTLPAHRPLIEVFYGRPLFNLSLLCDMLRHWGLPTRLVSNSIGGDVDRDTALHLPRLLKSAPALLRLSASQFNAVAQSRRTGRALVERAQQPGDTFAACMDTLQELFTSLVCQMLALTGAMSGPLLLLRRAGVLEEHHARQRTDATEMFIDLAPLRHLAAHRPGIRADLERGRLPADTEFRQVWDAFLAKHGHRGIYESDIARPRFREAPETILASLLHASEGRQARTAPTWRGRLTTPLWWYASRAIRARENLRAQAMRGFEPVRERLLALASEAVARQLLPTLETLWMLDIDEVRQLDQGWRPSSDFLAQREQEIARLSTLPVPDLLHRFDDLQSTLHVNTAPDNGRWTGISLTAGEVEGRAWVLREPATALPDGFSPDQTILVARSVDAGWIPVFGCVRGVVVETGGDLSHGSIILREIGLPAMTNARHVTQQIKTGDWIKLRADVGVVEMR</sequence>
<accession>W4LPD0</accession>
<dbReference type="InterPro" id="IPR008279">
    <property type="entry name" value="PEP-util_enz_mobile_dom"/>
</dbReference>
<dbReference type="Gene3D" id="3.50.30.10">
    <property type="entry name" value="Phosphohistidine domain"/>
    <property type="match status" value="1"/>
</dbReference>
<dbReference type="InterPro" id="IPR051549">
    <property type="entry name" value="PEP_Utilizing_Enz"/>
</dbReference>
<keyword evidence="3" id="KW-1185">Reference proteome</keyword>
<dbReference type="Gene3D" id="3.30.1490.20">
    <property type="entry name" value="ATP-grasp fold, A domain"/>
    <property type="match status" value="1"/>
</dbReference>
<evidence type="ECO:0000259" key="1">
    <source>
        <dbReference type="Pfam" id="PF00391"/>
    </source>
</evidence>
<organism evidence="2 3">
    <name type="scientific">Entotheonella factor</name>
    <dbReference type="NCBI Taxonomy" id="1429438"/>
    <lineage>
        <taxon>Bacteria</taxon>
        <taxon>Pseudomonadati</taxon>
        <taxon>Nitrospinota/Tectimicrobiota group</taxon>
        <taxon>Candidatus Tectimicrobiota</taxon>
        <taxon>Candidatus Entotheonellia</taxon>
        <taxon>Candidatus Entotheonellales</taxon>
        <taxon>Candidatus Entotheonellaceae</taxon>
        <taxon>Candidatus Entotheonella</taxon>
    </lineage>
</organism>
<dbReference type="SUPFAM" id="SSF52009">
    <property type="entry name" value="Phosphohistidine domain"/>
    <property type="match status" value="1"/>
</dbReference>